<dbReference type="InterPro" id="IPR035990">
    <property type="entry name" value="TIM_sf"/>
</dbReference>
<keyword evidence="5 7" id="KW-0324">Glycolysis</keyword>
<feature type="binding site" evidence="7">
    <location>
        <begin position="9"/>
        <end position="11"/>
    </location>
    <ligand>
        <name>substrate</name>
    </ligand>
</feature>
<keyword evidence="4 7" id="KW-0963">Cytoplasm</keyword>
<protein>
    <recommendedName>
        <fullName evidence="7 8">Triosephosphate isomerase</fullName>
        <shortName evidence="7">TIM</shortName>
        <shortName evidence="7">TPI</shortName>
        <ecNumber evidence="7 8">5.3.1.1</ecNumber>
    </recommendedName>
    <alternativeName>
        <fullName evidence="7">Triose-phosphate isomerase</fullName>
    </alternativeName>
</protein>
<accession>A0A6S4GQG7</accession>
<feature type="active site" description="Proton acceptor" evidence="7">
    <location>
        <position position="166"/>
    </location>
</feature>
<feature type="binding site" evidence="7">
    <location>
        <position position="172"/>
    </location>
    <ligand>
        <name>substrate</name>
    </ligand>
</feature>
<sequence>MRKKLIIGNWKMNFNMHEASLYLHKLMNMLPSHRDVEVVLAPTILTLQSLSLQINRRIAKLAAQNCYWRDSGAYTGETPVAHLRGIADYVLIGHSERRYIFIESEKDIRLKVQAAIRNRIRPVLCIGETIQERTLGETKDVLADQLTSGLANVTAEELGEVVVAYEPVWAIGTGDNAKAIDVKKATQMIRRHISHLYGKKAAESVRILYGGSITPASAADYLAIDELDGLLVGAASLDAYQFKEIISKAHKG</sequence>
<keyword evidence="3 7" id="KW-0312">Gluconeogenesis</keyword>
<dbReference type="UniPathway" id="UPA00109">
    <property type="reaction ID" value="UER00189"/>
</dbReference>
<evidence type="ECO:0000256" key="7">
    <source>
        <dbReference type="HAMAP-Rule" id="MF_00147"/>
    </source>
</evidence>
<dbReference type="EMBL" id="CP007496">
    <property type="protein sequence ID" value="AJA06585.1"/>
    <property type="molecule type" value="Genomic_DNA"/>
</dbReference>
<comment type="similarity">
    <text evidence="2 7 8">Belongs to the triosephosphate isomerase family.</text>
</comment>
<dbReference type="Proteomes" id="UP000030902">
    <property type="component" value="Chromosome"/>
</dbReference>
<evidence type="ECO:0000256" key="6">
    <source>
        <dbReference type="ARBA" id="ARBA00023235"/>
    </source>
</evidence>
<comment type="catalytic activity">
    <reaction evidence="7 8">
        <text>D-glyceraldehyde 3-phosphate = dihydroxyacetone phosphate</text>
        <dbReference type="Rhea" id="RHEA:18585"/>
        <dbReference type="ChEBI" id="CHEBI:57642"/>
        <dbReference type="ChEBI" id="CHEBI:59776"/>
        <dbReference type="EC" id="5.3.1.1"/>
    </reaction>
</comment>
<comment type="function">
    <text evidence="7">Involved in the gluconeogenesis. Catalyzes stereospecifically the conversion of dihydroxyacetone phosphate (DHAP) to D-glyceraldehyde-3-phosphate (G3P).</text>
</comment>
<dbReference type="PANTHER" id="PTHR21139">
    <property type="entry name" value="TRIOSEPHOSPHATE ISOMERASE"/>
    <property type="match status" value="1"/>
</dbReference>
<gene>
    <name evidence="7 9" type="primary">tpiA</name>
    <name evidence="9" type="ORF">TM7x_02890</name>
</gene>
<dbReference type="GO" id="GO:0019563">
    <property type="term" value="P:glycerol catabolic process"/>
    <property type="evidence" value="ECO:0007669"/>
    <property type="project" value="TreeGrafter"/>
</dbReference>
<keyword evidence="10" id="KW-1185">Reference proteome</keyword>
<comment type="pathway">
    <text evidence="1 7 8">Carbohydrate degradation; glycolysis; D-glyceraldehyde 3-phosphate from glycerone phosphate: step 1/1.</text>
</comment>
<dbReference type="AlphaFoldDB" id="A0A6S4GQG7"/>
<dbReference type="NCBIfam" id="TIGR00419">
    <property type="entry name" value="tim"/>
    <property type="match status" value="1"/>
</dbReference>
<name>A0A6S4GQG7_9BACT</name>
<comment type="pathway">
    <text evidence="7 8">Carbohydrate biosynthesis; gluconeogenesis.</text>
</comment>
<dbReference type="FunFam" id="3.20.20.70:FF:000016">
    <property type="entry name" value="Triosephosphate isomerase"/>
    <property type="match status" value="1"/>
</dbReference>
<organism evidence="9 10">
    <name type="scientific">Candidatus Nanosynbacter lyticus</name>
    <dbReference type="NCBI Taxonomy" id="2093824"/>
    <lineage>
        <taxon>Bacteria</taxon>
        <taxon>Candidatus Saccharimonadota</taxon>
        <taxon>Candidatus Saccharimonadia</taxon>
        <taxon>Candidatus Nanosynbacterales</taxon>
        <taxon>Candidatus Nanosynbacteraceae</taxon>
        <taxon>Candidatus Nanosynbacter</taxon>
    </lineage>
</organism>
<dbReference type="RefSeq" id="WP_039327693.1">
    <property type="nucleotide sequence ID" value="NZ_CP007496.1"/>
</dbReference>
<dbReference type="Gene3D" id="3.20.20.70">
    <property type="entry name" value="Aldolase class I"/>
    <property type="match status" value="1"/>
</dbReference>
<proteinExistence type="inferred from homology"/>
<dbReference type="GO" id="GO:0046166">
    <property type="term" value="P:glyceraldehyde-3-phosphate biosynthetic process"/>
    <property type="evidence" value="ECO:0007669"/>
    <property type="project" value="TreeGrafter"/>
</dbReference>
<dbReference type="HAMAP" id="MF_00147_B">
    <property type="entry name" value="TIM_B"/>
    <property type="match status" value="1"/>
</dbReference>
<dbReference type="KEGG" id="sox:TM7x_02890"/>
<feature type="active site" description="Electrophile" evidence="7">
    <location>
        <position position="94"/>
    </location>
</feature>
<dbReference type="InterPro" id="IPR013785">
    <property type="entry name" value="Aldolase_TIM"/>
</dbReference>
<evidence type="ECO:0000256" key="8">
    <source>
        <dbReference type="RuleBase" id="RU363013"/>
    </source>
</evidence>
<dbReference type="CDD" id="cd00311">
    <property type="entry name" value="TIM"/>
    <property type="match status" value="1"/>
</dbReference>
<dbReference type="InterPro" id="IPR000652">
    <property type="entry name" value="Triosephosphate_isomerase"/>
</dbReference>
<comment type="subunit">
    <text evidence="7 8">Homodimer.</text>
</comment>
<dbReference type="GO" id="GO:0006096">
    <property type="term" value="P:glycolytic process"/>
    <property type="evidence" value="ECO:0007669"/>
    <property type="project" value="UniProtKB-UniRule"/>
</dbReference>
<dbReference type="GO" id="GO:0004807">
    <property type="term" value="F:triose-phosphate isomerase activity"/>
    <property type="evidence" value="ECO:0007669"/>
    <property type="project" value="UniProtKB-UniRule"/>
</dbReference>
<evidence type="ECO:0000256" key="4">
    <source>
        <dbReference type="ARBA" id="ARBA00022490"/>
    </source>
</evidence>
<dbReference type="InterPro" id="IPR020861">
    <property type="entry name" value="Triosephosphate_isomerase_AS"/>
</dbReference>
<dbReference type="PROSITE" id="PS00171">
    <property type="entry name" value="TIM_1"/>
    <property type="match status" value="1"/>
</dbReference>
<reference evidence="9 10" key="1">
    <citation type="journal article" date="2015" name="Proc. Natl. Acad. Sci. U.S.A.">
        <title>Cultivation of a human-associated TM7 phylotype reveals a reduced genome and epibiotic parasitic lifestyle.</title>
        <authorList>
            <person name="He X."/>
            <person name="McLean J.S."/>
            <person name="Edlund A."/>
            <person name="Yooseph S."/>
            <person name="Hall A.P."/>
            <person name="Liu S.Y."/>
            <person name="Dorrestein P.C."/>
            <person name="Esquenazi E."/>
            <person name="Hunter R.C."/>
            <person name="Cheng G."/>
            <person name="Nelson K.E."/>
            <person name="Lux R."/>
            <person name="Shi W."/>
        </authorList>
    </citation>
    <scope>NUCLEOTIDE SEQUENCE [LARGE SCALE GENOMIC DNA]</scope>
    <source>
        <strain evidence="9 10">TM7x</strain>
    </source>
</reference>
<evidence type="ECO:0000256" key="5">
    <source>
        <dbReference type="ARBA" id="ARBA00023152"/>
    </source>
</evidence>
<keyword evidence="6 7" id="KW-0413">Isomerase</keyword>
<comment type="subcellular location">
    <subcellularLocation>
        <location evidence="7 8">Cytoplasm</location>
    </subcellularLocation>
</comment>
<dbReference type="Pfam" id="PF00121">
    <property type="entry name" value="TIM"/>
    <property type="match status" value="1"/>
</dbReference>
<comment type="caution">
    <text evidence="7">Lacks conserved residue(s) required for the propagation of feature annotation.</text>
</comment>
<dbReference type="GO" id="GO:0006094">
    <property type="term" value="P:gluconeogenesis"/>
    <property type="evidence" value="ECO:0007669"/>
    <property type="project" value="UniProtKB-UniRule"/>
</dbReference>
<evidence type="ECO:0000256" key="2">
    <source>
        <dbReference type="ARBA" id="ARBA00007422"/>
    </source>
</evidence>
<dbReference type="UniPathway" id="UPA00138"/>
<dbReference type="InterPro" id="IPR022896">
    <property type="entry name" value="TrioseP_Isoase_bac/euk"/>
</dbReference>
<dbReference type="SUPFAM" id="SSF51351">
    <property type="entry name" value="Triosephosphate isomerase (TIM)"/>
    <property type="match status" value="1"/>
</dbReference>
<dbReference type="GO" id="GO:0005829">
    <property type="term" value="C:cytosol"/>
    <property type="evidence" value="ECO:0007669"/>
    <property type="project" value="TreeGrafter"/>
</dbReference>
<evidence type="ECO:0000313" key="9">
    <source>
        <dbReference type="EMBL" id="AJA06585.1"/>
    </source>
</evidence>
<feature type="binding site" evidence="7">
    <location>
        <position position="212"/>
    </location>
    <ligand>
        <name>substrate</name>
    </ligand>
</feature>
<evidence type="ECO:0000313" key="10">
    <source>
        <dbReference type="Proteomes" id="UP000030902"/>
    </source>
</evidence>
<dbReference type="EC" id="5.3.1.1" evidence="7 8"/>
<dbReference type="PANTHER" id="PTHR21139:SF42">
    <property type="entry name" value="TRIOSEPHOSPHATE ISOMERASE"/>
    <property type="match status" value="1"/>
</dbReference>
<evidence type="ECO:0000256" key="3">
    <source>
        <dbReference type="ARBA" id="ARBA00022432"/>
    </source>
</evidence>
<dbReference type="PROSITE" id="PS51440">
    <property type="entry name" value="TIM_2"/>
    <property type="match status" value="1"/>
</dbReference>
<evidence type="ECO:0000256" key="1">
    <source>
        <dbReference type="ARBA" id="ARBA00004680"/>
    </source>
</evidence>